<evidence type="ECO:0000256" key="1">
    <source>
        <dbReference type="ARBA" id="ARBA00007484"/>
    </source>
</evidence>
<dbReference type="GO" id="GO:0009432">
    <property type="term" value="P:SOS response"/>
    <property type="evidence" value="ECO:0007669"/>
    <property type="project" value="UniProtKB-KW"/>
</dbReference>
<dbReference type="CDD" id="cd06529">
    <property type="entry name" value="S24_LexA-like"/>
    <property type="match status" value="1"/>
</dbReference>
<name>A0A9X1YCG9_9PROT</name>
<dbReference type="EMBL" id="JALPRX010000089">
    <property type="protein sequence ID" value="MCK8786593.1"/>
    <property type="molecule type" value="Genomic_DNA"/>
</dbReference>
<keyword evidence="9" id="KW-0548">Nucleotidyltransferase</keyword>
<dbReference type="GO" id="GO:0003887">
    <property type="term" value="F:DNA-directed DNA polymerase activity"/>
    <property type="evidence" value="ECO:0007669"/>
    <property type="project" value="UniProtKB-EC"/>
</dbReference>
<dbReference type="SUPFAM" id="SSF51306">
    <property type="entry name" value="LexA/Signal peptidase"/>
    <property type="match status" value="1"/>
</dbReference>
<protein>
    <submittedName>
        <fullName evidence="9">Translesion error-prone DNA polymerase V autoproteolytic subunit</fullName>
        <ecNumber evidence="9">2.7.7.7</ecNumber>
    </submittedName>
</protein>
<proteinExistence type="inferred from homology"/>
<evidence type="ECO:0000259" key="8">
    <source>
        <dbReference type="Pfam" id="PF00717"/>
    </source>
</evidence>
<dbReference type="Gene3D" id="2.10.109.10">
    <property type="entry name" value="Umud Fragment, subunit A"/>
    <property type="match status" value="1"/>
</dbReference>
<keyword evidence="10" id="KW-1185">Reference proteome</keyword>
<gene>
    <name evidence="9" type="primary">umuD</name>
    <name evidence="9" type="ORF">M0638_19645</name>
</gene>
<keyword evidence="5" id="KW-0234">DNA repair</keyword>
<dbReference type="InterPro" id="IPR015927">
    <property type="entry name" value="Peptidase_S24_S26A/B/C"/>
</dbReference>
<dbReference type="PANTHER" id="PTHR33516">
    <property type="entry name" value="LEXA REPRESSOR"/>
    <property type="match status" value="1"/>
</dbReference>
<evidence type="ECO:0000256" key="6">
    <source>
        <dbReference type="ARBA" id="ARBA00023236"/>
    </source>
</evidence>
<dbReference type="Proteomes" id="UP001139516">
    <property type="component" value="Unassembled WGS sequence"/>
</dbReference>
<dbReference type="GO" id="GO:0006355">
    <property type="term" value="P:regulation of DNA-templated transcription"/>
    <property type="evidence" value="ECO:0007669"/>
    <property type="project" value="InterPro"/>
</dbReference>
<feature type="domain" description="Peptidase S24/S26A/S26B/S26C" evidence="8">
    <location>
        <begin position="16"/>
        <end position="134"/>
    </location>
</feature>
<dbReference type="RefSeq" id="WP_248668707.1">
    <property type="nucleotide sequence ID" value="NZ_JALPRX010000089.1"/>
</dbReference>
<dbReference type="PRINTS" id="PR00726">
    <property type="entry name" value="LEXASERPTASE"/>
</dbReference>
<dbReference type="InterPro" id="IPR036286">
    <property type="entry name" value="LexA/Signal_pep-like_sf"/>
</dbReference>
<accession>A0A9X1YCG9</accession>
<evidence type="ECO:0000313" key="9">
    <source>
        <dbReference type="EMBL" id="MCK8786593.1"/>
    </source>
</evidence>
<dbReference type="GO" id="GO:0006281">
    <property type="term" value="P:DNA repair"/>
    <property type="evidence" value="ECO:0007669"/>
    <property type="project" value="UniProtKB-KW"/>
</dbReference>
<dbReference type="InterPro" id="IPR006197">
    <property type="entry name" value="Peptidase_S24_LexA"/>
</dbReference>
<evidence type="ECO:0000256" key="5">
    <source>
        <dbReference type="ARBA" id="ARBA00023204"/>
    </source>
</evidence>
<dbReference type="GO" id="GO:0016787">
    <property type="term" value="F:hydrolase activity"/>
    <property type="evidence" value="ECO:0007669"/>
    <property type="project" value="UniProtKB-KW"/>
</dbReference>
<dbReference type="InterPro" id="IPR039418">
    <property type="entry name" value="LexA-like"/>
</dbReference>
<evidence type="ECO:0000256" key="2">
    <source>
        <dbReference type="ARBA" id="ARBA00022763"/>
    </source>
</evidence>
<evidence type="ECO:0000313" key="10">
    <source>
        <dbReference type="Proteomes" id="UP001139516"/>
    </source>
</evidence>
<organism evidence="9 10">
    <name type="scientific">Roseomonas acroporae</name>
    <dbReference type="NCBI Taxonomy" id="2937791"/>
    <lineage>
        <taxon>Bacteria</taxon>
        <taxon>Pseudomonadati</taxon>
        <taxon>Pseudomonadota</taxon>
        <taxon>Alphaproteobacteria</taxon>
        <taxon>Acetobacterales</taxon>
        <taxon>Roseomonadaceae</taxon>
        <taxon>Roseomonas</taxon>
    </lineage>
</organism>
<dbReference type="AlphaFoldDB" id="A0A9X1YCG9"/>
<evidence type="ECO:0000256" key="7">
    <source>
        <dbReference type="RuleBase" id="RU003991"/>
    </source>
</evidence>
<dbReference type="Pfam" id="PF00717">
    <property type="entry name" value="Peptidase_S24"/>
    <property type="match status" value="1"/>
</dbReference>
<comment type="caution">
    <text evidence="9">The sequence shown here is derived from an EMBL/GenBank/DDBJ whole genome shotgun (WGS) entry which is preliminary data.</text>
</comment>
<keyword evidence="2" id="KW-0227">DNA damage</keyword>
<sequence length="141" mass="15150">MQVHPVPLDPAALPLPLLGRRVAAGFPSPADDYLEGEIDLGRYLIERPAATFLMRVAGESMVGAGILDGDLVVVDRSLEPRPGHVVVAVCHGEMTIKRLRVLRDGRAVLLAENPAFPEFVIGEELPAEIWGVVVGVVRKTA</sequence>
<keyword evidence="9" id="KW-0808">Transferase</keyword>
<keyword evidence="4 7" id="KW-0068">Autocatalytic cleavage</keyword>
<keyword evidence="3 7" id="KW-0378">Hydrolase</keyword>
<reference evidence="9" key="1">
    <citation type="submission" date="2022-04" db="EMBL/GenBank/DDBJ databases">
        <title>Roseomonas acroporae sp. nov., isolated from coral Acropora digitifera.</title>
        <authorList>
            <person name="Sun H."/>
        </authorList>
    </citation>
    <scope>NUCLEOTIDE SEQUENCE</scope>
    <source>
        <strain evidence="9">NAR14</strain>
    </source>
</reference>
<evidence type="ECO:0000256" key="4">
    <source>
        <dbReference type="ARBA" id="ARBA00022813"/>
    </source>
</evidence>
<keyword evidence="6" id="KW-0742">SOS response</keyword>
<dbReference type="NCBIfam" id="NF007621">
    <property type="entry name" value="PRK10276.1"/>
    <property type="match status" value="1"/>
</dbReference>
<dbReference type="GO" id="GO:0003677">
    <property type="term" value="F:DNA binding"/>
    <property type="evidence" value="ECO:0007669"/>
    <property type="project" value="InterPro"/>
</dbReference>
<dbReference type="InterPro" id="IPR050077">
    <property type="entry name" value="LexA_repressor"/>
</dbReference>
<evidence type="ECO:0000256" key="3">
    <source>
        <dbReference type="ARBA" id="ARBA00022801"/>
    </source>
</evidence>
<dbReference type="EC" id="2.7.7.7" evidence="9"/>
<dbReference type="PANTHER" id="PTHR33516:SF2">
    <property type="entry name" value="LEXA REPRESSOR-RELATED"/>
    <property type="match status" value="1"/>
</dbReference>
<comment type="similarity">
    <text evidence="1 7">Belongs to the peptidase S24 family.</text>
</comment>